<evidence type="ECO:0000313" key="3">
    <source>
        <dbReference type="Proteomes" id="UP000324738"/>
    </source>
</evidence>
<dbReference type="EMBL" id="VTWH01000002">
    <property type="protein sequence ID" value="KAA0970838.1"/>
    <property type="molecule type" value="Genomic_DNA"/>
</dbReference>
<feature type="domain" description="HTH cro/C1-type" evidence="1">
    <location>
        <begin position="17"/>
        <end position="73"/>
    </location>
</feature>
<dbReference type="CDD" id="cd00093">
    <property type="entry name" value="HTH_XRE"/>
    <property type="match status" value="1"/>
</dbReference>
<evidence type="ECO:0000313" key="2">
    <source>
        <dbReference type="EMBL" id="KAA0970838.1"/>
    </source>
</evidence>
<name>A0A5B0DWU8_9HYPH</name>
<dbReference type="Pfam" id="PF01381">
    <property type="entry name" value="HTH_3"/>
    <property type="match status" value="1"/>
</dbReference>
<protein>
    <submittedName>
        <fullName evidence="2">Helix-turn-helix transcriptional regulator</fullName>
    </submittedName>
</protein>
<keyword evidence="3" id="KW-1185">Reference proteome</keyword>
<reference evidence="2 3" key="1">
    <citation type="submission" date="2019-08" db="EMBL/GenBank/DDBJ databases">
        <title>Aureimonas fodiniaquatilis sp. nov., isolated from a coal mine wastewater.</title>
        <authorList>
            <person name="Kim W."/>
        </authorList>
    </citation>
    <scope>NUCLEOTIDE SEQUENCE [LARGE SCALE GENOMIC DNA]</scope>
    <source>
        <strain evidence="2 3">CAU 1482</strain>
    </source>
</reference>
<gene>
    <name evidence="2" type="ORF">FPY71_10200</name>
</gene>
<dbReference type="SUPFAM" id="SSF47413">
    <property type="entry name" value="lambda repressor-like DNA-binding domains"/>
    <property type="match status" value="1"/>
</dbReference>
<evidence type="ECO:0000259" key="1">
    <source>
        <dbReference type="PROSITE" id="PS50943"/>
    </source>
</evidence>
<dbReference type="InterPro" id="IPR001387">
    <property type="entry name" value="Cro/C1-type_HTH"/>
</dbReference>
<organism evidence="2 3">
    <name type="scientific">Aureimonas fodinaquatilis</name>
    <dbReference type="NCBI Taxonomy" id="2565783"/>
    <lineage>
        <taxon>Bacteria</taxon>
        <taxon>Pseudomonadati</taxon>
        <taxon>Pseudomonadota</taxon>
        <taxon>Alphaproteobacteria</taxon>
        <taxon>Hyphomicrobiales</taxon>
        <taxon>Aurantimonadaceae</taxon>
        <taxon>Aureimonas</taxon>
    </lineage>
</organism>
<accession>A0A5B0DWU8</accession>
<dbReference type="OrthoDB" id="7275436at2"/>
<dbReference type="AlphaFoldDB" id="A0A5B0DWU8"/>
<dbReference type="PROSITE" id="PS50943">
    <property type="entry name" value="HTH_CROC1"/>
    <property type="match status" value="1"/>
</dbReference>
<proteinExistence type="predicted"/>
<sequence length="79" mass="8809">MPIDNIIATWQILTMRLEHYLSQNDIKPSAFAAEIGVAPSTITRLIKGERSPRLDLIRLIREKTGGLVTADDFMDEVAA</sequence>
<dbReference type="Proteomes" id="UP000324738">
    <property type="component" value="Unassembled WGS sequence"/>
</dbReference>
<comment type="caution">
    <text evidence="2">The sequence shown here is derived from an EMBL/GenBank/DDBJ whole genome shotgun (WGS) entry which is preliminary data.</text>
</comment>
<dbReference type="InterPro" id="IPR010982">
    <property type="entry name" value="Lambda_DNA-bd_dom_sf"/>
</dbReference>
<dbReference type="Gene3D" id="1.10.260.40">
    <property type="entry name" value="lambda repressor-like DNA-binding domains"/>
    <property type="match status" value="1"/>
</dbReference>
<dbReference type="GO" id="GO:0003677">
    <property type="term" value="F:DNA binding"/>
    <property type="evidence" value="ECO:0007669"/>
    <property type="project" value="InterPro"/>
</dbReference>
<dbReference type="RefSeq" id="WP_149300151.1">
    <property type="nucleotide sequence ID" value="NZ_VTWH01000002.1"/>
</dbReference>